<dbReference type="PANTHER" id="PTHR11183">
    <property type="entry name" value="GLYCOGENIN SUBFAMILY MEMBER"/>
    <property type="match status" value="1"/>
</dbReference>
<dbReference type="AlphaFoldDB" id="A0AAN6STU8"/>
<keyword evidence="7" id="KW-0325">Glycoprotein</keyword>
<name>A0AAN6STU8_9PEZI</name>
<comment type="similarity">
    <text evidence="9">Belongs to the glycosyltransferase 8 family. Glycogenin subfamily.</text>
</comment>
<comment type="caution">
    <text evidence="15">The sequence shown here is derived from an EMBL/GenBank/DDBJ whole genome shotgun (WGS) entry which is preliminary data.</text>
</comment>
<feature type="compositionally biased region" description="Low complexity" evidence="14">
    <location>
        <begin position="373"/>
        <end position="392"/>
    </location>
</feature>
<evidence type="ECO:0000256" key="3">
    <source>
        <dbReference type="ARBA" id="ARBA00022490"/>
    </source>
</evidence>
<comment type="cofactor">
    <cofactor evidence="1">
        <name>Mn(2+)</name>
        <dbReference type="ChEBI" id="CHEBI:29035"/>
    </cofactor>
</comment>
<dbReference type="InterPro" id="IPR050587">
    <property type="entry name" value="GNT1/Glycosyltrans_8"/>
</dbReference>
<feature type="compositionally biased region" description="Pro residues" evidence="14">
    <location>
        <begin position="468"/>
        <end position="479"/>
    </location>
</feature>
<keyword evidence="16" id="KW-1185">Reference proteome</keyword>
<feature type="compositionally biased region" description="Polar residues" evidence="14">
    <location>
        <begin position="822"/>
        <end position="836"/>
    </location>
</feature>
<dbReference type="GO" id="GO:0008466">
    <property type="term" value="F:glycogenin glucosyltransferase activity"/>
    <property type="evidence" value="ECO:0007669"/>
    <property type="project" value="UniProtKB-EC"/>
</dbReference>
<reference evidence="16" key="1">
    <citation type="journal article" date="2023" name="Mol. Phylogenet. Evol.">
        <title>Genome-scale phylogeny and comparative genomics of the fungal order Sordariales.</title>
        <authorList>
            <person name="Hensen N."/>
            <person name="Bonometti L."/>
            <person name="Westerberg I."/>
            <person name="Brannstrom I.O."/>
            <person name="Guillou S."/>
            <person name="Cros-Aarteil S."/>
            <person name="Calhoun S."/>
            <person name="Haridas S."/>
            <person name="Kuo A."/>
            <person name="Mondo S."/>
            <person name="Pangilinan J."/>
            <person name="Riley R."/>
            <person name="LaButti K."/>
            <person name="Andreopoulos B."/>
            <person name="Lipzen A."/>
            <person name="Chen C."/>
            <person name="Yan M."/>
            <person name="Daum C."/>
            <person name="Ng V."/>
            <person name="Clum A."/>
            <person name="Steindorff A."/>
            <person name="Ohm R.A."/>
            <person name="Martin F."/>
            <person name="Silar P."/>
            <person name="Natvig D.O."/>
            <person name="Lalanne C."/>
            <person name="Gautier V."/>
            <person name="Ament-Velasquez S.L."/>
            <person name="Kruys A."/>
            <person name="Hutchinson M.I."/>
            <person name="Powell A.J."/>
            <person name="Barry K."/>
            <person name="Miller A.N."/>
            <person name="Grigoriev I.V."/>
            <person name="Debuchy R."/>
            <person name="Gladieux P."/>
            <person name="Hiltunen Thoren M."/>
            <person name="Johannesson H."/>
        </authorList>
    </citation>
    <scope>NUCLEOTIDE SEQUENCE [LARGE SCALE GENOMIC DNA]</scope>
    <source>
        <strain evidence="16">CBS 284.82</strain>
    </source>
</reference>
<evidence type="ECO:0000256" key="11">
    <source>
        <dbReference type="ARBA" id="ARBA00050886"/>
    </source>
</evidence>
<feature type="region of interest" description="Disordered" evidence="14">
    <location>
        <begin position="819"/>
        <end position="877"/>
    </location>
</feature>
<dbReference type="Proteomes" id="UP001303115">
    <property type="component" value="Unassembled WGS sequence"/>
</dbReference>
<dbReference type="FunFam" id="3.90.550.10:FF:000092">
    <property type="entry name" value="Glycogenin 2"/>
    <property type="match status" value="1"/>
</dbReference>
<proteinExistence type="inferred from homology"/>
<evidence type="ECO:0000256" key="12">
    <source>
        <dbReference type="ARBA" id="ARBA00052293"/>
    </source>
</evidence>
<dbReference type="GO" id="GO:0046872">
    <property type="term" value="F:metal ion binding"/>
    <property type="evidence" value="ECO:0007669"/>
    <property type="project" value="UniProtKB-KW"/>
</dbReference>
<evidence type="ECO:0000313" key="15">
    <source>
        <dbReference type="EMBL" id="KAK4042874.1"/>
    </source>
</evidence>
<dbReference type="InterPro" id="IPR029044">
    <property type="entry name" value="Nucleotide-diphossugar_trans"/>
</dbReference>
<dbReference type="CDD" id="cd02537">
    <property type="entry name" value="GT8_Glycogenin"/>
    <property type="match status" value="1"/>
</dbReference>
<gene>
    <name evidence="15" type="ORF">C8A01DRAFT_44093</name>
</gene>
<feature type="compositionally biased region" description="Acidic residues" evidence="14">
    <location>
        <begin position="868"/>
        <end position="877"/>
    </location>
</feature>
<feature type="region of interest" description="Disordered" evidence="14">
    <location>
        <begin position="738"/>
        <end position="805"/>
    </location>
</feature>
<evidence type="ECO:0000256" key="1">
    <source>
        <dbReference type="ARBA" id="ARBA00001936"/>
    </source>
</evidence>
<comment type="subcellular location">
    <subcellularLocation>
        <location evidence="2">Cytoplasm</location>
    </subcellularLocation>
</comment>
<keyword evidence="5" id="KW-0479">Metal-binding</keyword>
<feature type="compositionally biased region" description="Low complexity" evidence="14">
    <location>
        <begin position="626"/>
        <end position="636"/>
    </location>
</feature>
<evidence type="ECO:0000256" key="4">
    <source>
        <dbReference type="ARBA" id="ARBA00022679"/>
    </source>
</evidence>
<dbReference type="GO" id="GO:0005737">
    <property type="term" value="C:cytoplasm"/>
    <property type="evidence" value="ECO:0007669"/>
    <property type="project" value="UniProtKB-SubCell"/>
</dbReference>
<dbReference type="GO" id="GO:0005978">
    <property type="term" value="P:glycogen biosynthetic process"/>
    <property type="evidence" value="ECO:0007669"/>
    <property type="project" value="UniProtKB-KW"/>
</dbReference>
<evidence type="ECO:0000256" key="2">
    <source>
        <dbReference type="ARBA" id="ARBA00004496"/>
    </source>
</evidence>
<keyword evidence="6" id="KW-0320">Glycogen biosynthesis</keyword>
<accession>A0AAN6STU8</accession>
<evidence type="ECO:0000256" key="14">
    <source>
        <dbReference type="SAM" id="MobiDB-lite"/>
    </source>
</evidence>
<evidence type="ECO:0000256" key="6">
    <source>
        <dbReference type="ARBA" id="ARBA00023056"/>
    </source>
</evidence>
<evidence type="ECO:0000256" key="9">
    <source>
        <dbReference type="ARBA" id="ARBA00038162"/>
    </source>
</evidence>
<keyword evidence="3" id="KW-0963">Cytoplasm</keyword>
<keyword evidence="8" id="KW-0464">Manganese</keyword>
<feature type="compositionally biased region" description="Low complexity" evidence="14">
    <location>
        <begin position="312"/>
        <end position="327"/>
    </location>
</feature>
<feature type="compositionally biased region" description="Basic residues" evidence="14">
    <location>
        <begin position="332"/>
        <end position="370"/>
    </location>
</feature>
<evidence type="ECO:0000313" key="16">
    <source>
        <dbReference type="Proteomes" id="UP001303115"/>
    </source>
</evidence>
<keyword evidence="4" id="KW-0808">Transferase</keyword>
<feature type="compositionally biased region" description="Basic and acidic residues" evidence="14">
    <location>
        <begin position="754"/>
        <end position="768"/>
    </location>
</feature>
<evidence type="ECO:0000256" key="5">
    <source>
        <dbReference type="ARBA" id="ARBA00022723"/>
    </source>
</evidence>
<protein>
    <recommendedName>
        <fullName evidence="10">glycogenin glucosyltransferase</fullName>
        <ecNumber evidence="10">2.4.1.186</ecNumber>
    </recommendedName>
</protein>
<evidence type="ECO:0000256" key="7">
    <source>
        <dbReference type="ARBA" id="ARBA00023180"/>
    </source>
</evidence>
<comment type="catalytic activity">
    <reaction evidence="12">
        <text>L-tyrosyl-[glycogenin] + UDP-alpha-D-glucose = alpha-D-glucosyl-L-tyrosyl-[glycogenin] + UDP + H(+)</text>
        <dbReference type="Rhea" id="RHEA:23360"/>
        <dbReference type="Rhea" id="RHEA-COMP:14604"/>
        <dbReference type="Rhea" id="RHEA-COMP:14605"/>
        <dbReference type="ChEBI" id="CHEBI:15378"/>
        <dbReference type="ChEBI" id="CHEBI:46858"/>
        <dbReference type="ChEBI" id="CHEBI:58223"/>
        <dbReference type="ChEBI" id="CHEBI:58885"/>
        <dbReference type="ChEBI" id="CHEBI:140573"/>
        <dbReference type="EC" id="2.4.1.186"/>
    </reaction>
</comment>
<dbReference type="SUPFAM" id="SSF53448">
    <property type="entry name" value="Nucleotide-diphospho-sugar transferases"/>
    <property type="match status" value="1"/>
</dbReference>
<evidence type="ECO:0000256" key="13">
    <source>
        <dbReference type="ARBA" id="ARBA00057883"/>
    </source>
</evidence>
<comment type="function">
    <text evidence="13">Self-glucosylating initiator of glycogen synthesis. It catalyzes the formation of a short alpha (1,4)-glucosyl chain covalently attached via a glucose 1-O-tyrosyl linkage to internal tyrosine residues and these chains act as primers for the elongation reaction catalyzed by glycogen synthase.</text>
</comment>
<feature type="compositionally biased region" description="Polar residues" evidence="14">
    <location>
        <begin position="289"/>
        <end position="301"/>
    </location>
</feature>
<organism evidence="15 16">
    <name type="scientific">Parachaetomium inaequale</name>
    <dbReference type="NCBI Taxonomy" id="2588326"/>
    <lineage>
        <taxon>Eukaryota</taxon>
        <taxon>Fungi</taxon>
        <taxon>Dikarya</taxon>
        <taxon>Ascomycota</taxon>
        <taxon>Pezizomycotina</taxon>
        <taxon>Sordariomycetes</taxon>
        <taxon>Sordariomycetidae</taxon>
        <taxon>Sordariales</taxon>
        <taxon>Chaetomiaceae</taxon>
        <taxon>Parachaetomium</taxon>
    </lineage>
</organism>
<evidence type="ECO:0000256" key="10">
    <source>
        <dbReference type="ARBA" id="ARBA00038934"/>
    </source>
</evidence>
<dbReference type="Gene3D" id="3.90.550.10">
    <property type="entry name" value="Spore Coat Polysaccharide Biosynthesis Protein SpsA, Chain A"/>
    <property type="match status" value="1"/>
</dbReference>
<dbReference type="InterPro" id="IPR002495">
    <property type="entry name" value="Glyco_trans_8"/>
</dbReference>
<feature type="compositionally biased region" description="Polar residues" evidence="14">
    <location>
        <begin position="540"/>
        <end position="554"/>
    </location>
</feature>
<sequence length="877" mass="96972">MAVQGVEDVYASLLLTDTYLPGALVLAHSLRDAGTTKKLAILVTLDTVSVDVLTQLKAVYDYVIPVGRIQNEHPANLDLMNRPDLHSAFTKINLWRQTQFRKIVYVDADIVAYRAPDELFDLPHAFSAAPDIGWPDLFNTGLMVLAPNMGDYYALLAMAQRGISFDGADQGLLNMYFKNSFNRLSFSYNVTPSAHYQYVPAYQHFQSSINMVHFIGPEKPWIQGREKATGSLPFHQMFGRWWAVYDRHYRKETELSHPEQQVPEIVQYFVKGEYQPTVRYVVPVGEPPSDQSGNFYGQQYQPAPPPSHVDMQYPQQQHHSHQSYPLPEQHPHHPHQHHDHQHSHQQHDHHHHHHHHQHHHESHQHSHHPHSQPPLHSTEPSSHSASHPSVSSGLQGGTHTEARKDQASDHQQWGSQPPSQSEQKPEPQPQPDMKPSWDAQRQPPPPDSKPEAMNFPQTHYAMSSDPAPFVPPERYPSPPKNMWYEVPKQPPANPKEKPKPLFPWETNQPRPTRVFAHPFEPEPEPEPPAAAEPVPAASGGDNTPWTGSQTQIEPTPSGGPAAQTSEPPHTPPAGPASRTALSAAPATMVDIWSSFPRTNAWDNVPEINRYVDRTLQKHRRTRSRNLALAGNGNAKSAGGGGDEGAPEFGFFTPRRGSKVTDFPSEDDRPSLPVTPAPIRRPRGGRRVAGGGRPGEDDGYFNYGEGGGEQLLTGAEGVPGQADWDPAAQLRKLAKEQSELLFQRLGGGGGGGEGDDGHREEEQQRREIPSRPLPFGSEDARSPTYVAPVGPPVVSPKPVKPHTGASPVNRILAAAPEIMRSQEPATTTATATVSQGPVNPISPPSYQGPGPAFEKGEDIPTFETPALPTEEERDVLET</sequence>
<comment type="catalytic activity">
    <reaction evidence="11">
        <text>[1,4-alpha-D-glucosyl](n)-L-tyrosyl-[glycogenin] + UDP-alpha-D-glucose = [1,4-alpha-D-glucosyl](n+1)-L-tyrosyl-[glycogenin] + UDP + H(+)</text>
        <dbReference type="Rhea" id="RHEA:56560"/>
        <dbReference type="Rhea" id="RHEA-COMP:14606"/>
        <dbReference type="Rhea" id="RHEA-COMP:14607"/>
        <dbReference type="ChEBI" id="CHEBI:15378"/>
        <dbReference type="ChEBI" id="CHEBI:58223"/>
        <dbReference type="ChEBI" id="CHEBI:58885"/>
        <dbReference type="ChEBI" id="CHEBI:140574"/>
        <dbReference type="EC" id="2.4.1.186"/>
    </reaction>
</comment>
<feature type="region of interest" description="Disordered" evidence="14">
    <location>
        <begin position="282"/>
        <end position="583"/>
    </location>
</feature>
<dbReference type="Pfam" id="PF01501">
    <property type="entry name" value="Glyco_transf_8"/>
    <property type="match status" value="1"/>
</dbReference>
<dbReference type="EMBL" id="MU854334">
    <property type="protein sequence ID" value="KAK4042874.1"/>
    <property type="molecule type" value="Genomic_DNA"/>
</dbReference>
<feature type="region of interest" description="Disordered" evidence="14">
    <location>
        <begin position="620"/>
        <end position="726"/>
    </location>
</feature>
<dbReference type="EC" id="2.4.1.186" evidence="10"/>
<evidence type="ECO:0000256" key="8">
    <source>
        <dbReference type="ARBA" id="ARBA00023211"/>
    </source>
</evidence>